<sequence length="264" mass="30799">MKMLQFNKSDTKKIYLRDKEILDIKSFIKSNKYVLHIAGNPGTGKTHVITKTLPQAEYYNYLSDINIEKKIMDSIRSSKKKVIIIDEFDKLYLANRRKSVGILNMAKMCHKKVITLSNNVNFTDNLLIFRPYTADEMARIVKSKLKDELGIENLNDIQIELISKKYGNNGDLRRVFEHCMKDILPNNQSSIDFEFSKENDNNKEYETNNLHFQIIKGIIGNKKLKKEEIYSKYIKEGRKLGIPICDRNDFGCILDLLLKKEYSL</sequence>
<reference evidence="3 4" key="1">
    <citation type="submission" date="2019-01" db="EMBL/GenBank/DDBJ databases">
        <title>Genomes sequencing and comparative genomics of infectious freshwater microsporidia, Cucumispora dikerogammari and Thelohania contejeani.</title>
        <authorList>
            <person name="Cormier A."/>
            <person name="Giraud I."/>
            <person name="Wattier R."/>
            <person name="Teixeira M."/>
            <person name="Grandjean F."/>
            <person name="Rigaud T."/>
            <person name="Cordaux R."/>
        </authorList>
    </citation>
    <scope>NUCLEOTIDE SEQUENCE [LARGE SCALE GENOMIC DNA]</scope>
    <source>
        <strain evidence="3">T1</strain>
        <tissue evidence="3">Spores</tissue>
    </source>
</reference>
<proteinExistence type="predicted"/>
<comment type="caution">
    <text evidence="3">The sequence shown here is derived from an EMBL/GenBank/DDBJ whole genome shotgun (WGS) entry which is preliminary data.</text>
</comment>
<evidence type="ECO:0000313" key="4">
    <source>
        <dbReference type="Proteomes" id="UP001516464"/>
    </source>
</evidence>
<dbReference type="Proteomes" id="UP001516464">
    <property type="component" value="Unassembled WGS sequence"/>
</dbReference>
<dbReference type="InterPro" id="IPR027417">
    <property type="entry name" value="P-loop_NTPase"/>
</dbReference>
<evidence type="ECO:0000313" key="3">
    <source>
        <dbReference type="EMBL" id="KAF7682638.1"/>
    </source>
</evidence>
<feature type="domain" description="Cdc6/ORC1-like ATPase lid" evidence="2">
    <location>
        <begin position="132"/>
        <end position="177"/>
    </location>
</feature>
<dbReference type="InterPro" id="IPR050311">
    <property type="entry name" value="ORC1/CDC6"/>
</dbReference>
<dbReference type="SUPFAM" id="SSF52540">
    <property type="entry name" value="P-loop containing nucleoside triphosphate hydrolases"/>
    <property type="match status" value="1"/>
</dbReference>
<keyword evidence="1" id="KW-0235">DNA replication</keyword>
<dbReference type="Pfam" id="PF22606">
    <property type="entry name" value="Cdc6-ORC-like_ATPase_lid"/>
    <property type="match status" value="1"/>
</dbReference>
<accession>A0ABQ7HWT4</accession>
<dbReference type="PANTHER" id="PTHR10763:SF26">
    <property type="entry name" value="CELL DIVISION CONTROL PROTEIN 6 HOMOLOG"/>
    <property type="match status" value="1"/>
</dbReference>
<dbReference type="InterPro" id="IPR054425">
    <property type="entry name" value="Cdc6_ORC1-like_ATPase_lid"/>
</dbReference>
<keyword evidence="4" id="KW-1185">Reference proteome</keyword>
<dbReference type="Gene3D" id="1.10.8.60">
    <property type="match status" value="1"/>
</dbReference>
<protein>
    <submittedName>
        <fullName evidence="3">Origin recognition complex subunit 1</fullName>
    </submittedName>
</protein>
<organism evidence="3 4">
    <name type="scientific">Astathelohania contejeani</name>
    <dbReference type="NCBI Taxonomy" id="164912"/>
    <lineage>
        <taxon>Eukaryota</taxon>
        <taxon>Fungi</taxon>
        <taxon>Fungi incertae sedis</taxon>
        <taxon>Microsporidia</taxon>
        <taxon>Astathelohaniidae</taxon>
        <taxon>Astathelohania</taxon>
    </lineage>
</organism>
<gene>
    <name evidence="3" type="primary">orc1_0</name>
    <name evidence="3" type="ORF">TCON_2143</name>
</gene>
<evidence type="ECO:0000259" key="2">
    <source>
        <dbReference type="Pfam" id="PF22606"/>
    </source>
</evidence>
<evidence type="ECO:0000256" key="1">
    <source>
        <dbReference type="ARBA" id="ARBA00022705"/>
    </source>
</evidence>
<dbReference type="EMBL" id="SBIQ01000209">
    <property type="protein sequence ID" value="KAF7682638.1"/>
    <property type="molecule type" value="Genomic_DNA"/>
</dbReference>
<dbReference type="PANTHER" id="PTHR10763">
    <property type="entry name" value="CELL DIVISION CONTROL PROTEIN 6-RELATED"/>
    <property type="match status" value="1"/>
</dbReference>
<name>A0ABQ7HWT4_9MICR</name>